<proteinExistence type="predicted"/>
<dbReference type="Gene3D" id="1.25.40.20">
    <property type="entry name" value="Ankyrin repeat-containing domain"/>
    <property type="match status" value="1"/>
</dbReference>
<feature type="compositionally biased region" description="Basic and acidic residues" evidence="1">
    <location>
        <begin position="13"/>
        <end position="24"/>
    </location>
</feature>
<gene>
    <name evidence="2" type="ORF">LDAN0321_LOCUS12991</name>
</gene>
<evidence type="ECO:0000313" key="2">
    <source>
        <dbReference type="EMBL" id="CAD9589731.1"/>
    </source>
</evidence>
<accession>A0A7S2KXH6</accession>
<organism evidence="2">
    <name type="scientific">Leptocylindrus danicus</name>
    <dbReference type="NCBI Taxonomy" id="163516"/>
    <lineage>
        <taxon>Eukaryota</taxon>
        <taxon>Sar</taxon>
        <taxon>Stramenopiles</taxon>
        <taxon>Ochrophyta</taxon>
        <taxon>Bacillariophyta</taxon>
        <taxon>Coscinodiscophyceae</taxon>
        <taxon>Chaetocerotophycidae</taxon>
        <taxon>Leptocylindrales</taxon>
        <taxon>Leptocylindraceae</taxon>
        <taxon>Leptocylindrus</taxon>
    </lineage>
</organism>
<sequence>MTSEEEPSKKRKQNDDFHEKEGCKVKNPHVKTEPTSALCDLIETQDWKGASLRIESNPQDIYWVDTHNSNVLHHLCSSPWIPQEDLDEVIEKSVPAKIQIIRKIGKLYPEAATQQNKFGITPFHVASINYHLLIPVEILESLLEMVHDCLKKVHILKCVLPIDIRNHILPFINTPISVVSFRDEHGCTALYLAAQCIFCNIAPKGWFSRIWFLIQNSAEGAITDSQDDIHGGNPIHEVCRALRHSGFDFELPIDMSKVVPEKAFRSLDIEGNTPLHCATADECWFDLRQTMGPLDEANIVMVAQAYPEALEMRNVHGKTPLSTNTVTSRPELHRKLENILRESKNPVNVL</sequence>
<dbReference type="AlphaFoldDB" id="A0A7S2KXH6"/>
<feature type="region of interest" description="Disordered" evidence="1">
    <location>
        <begin position="1"/>
        <end position="29"/>
    </location>
</feature>
<dbReference type="EMBL" id="HBGY01020605">
    <property type="protein sequence ID" value="CAD9589731.1"/>
    <property type="molecule type" value="Transcribed_RNA"/>
</dbReference>
<name>A0A7S2KXH6_9STRA</name>
<dbReference type="SUPFAM" id="SSF48403">
    <property type="entry name" value="Ankyrin repeat"/>
    <property type="match status" value="1"/>
</dbReference>
<evidence type="ECO:0000256" key="1">
    <source>
        <dbReference type="SAM" id="MobiDB-lite"/>
    </source>
</evidence>
<protein>
    <submittedName>
        <fullName evidence="2">Uncharacterized protein</fullName>
    </submittedName>
</protein>
<dbReference type="InterPro" id="IPR036770">
    <property type="entry name" value="Ankyrin_rpt-contain_sf"/>
</dbReference>
<reference evidence="2" key="1">
    <citation type="submission" date="2021-01" db="EMBL/GenBank/DDBJ databases">
        <authorList>
            <person name="Corre E."/>
            <person name="Pelletier E."/>
            <person name="Niang G."/>
            <person name="Scheremetjew M."/>
            <person name="Finn R."/>
            <person name="Kale V."/>
            <person name="Holt S."/>
            <person name="Cochrane G."/>
            <person name="Meng A."/>
            <person name="Brown T."/>
            <person name="Cohen L."/>
        </authorList>
    </citation>
    <scope>NUCLEOTIDE SEQUENCE</scope>
    <source>
        <strain evidence="2">B650</strain>
    </source>
</reference>